<dbReference type="EMBL" id="NCKW01008571">
    <property type="protein sequence ID" value="POM67893.1"/>
    <property type="molecule type" value="Genomic_DNA"/>
</dbReference>
<evidence type="ECO:0000313" key="4">
    <source>
        <dbReference type="Proteomes" id="UP000237271"/>
    </source>
</evidence>
<organism evidence="3 4">
    <name type="scientific">Phytophthora palmivora</name>
    <dbReference type="NCBI Taxonomy" id="4796"/>
    <lineage>
        <taxon>Eukaryota</taxon>
        <taxon>Sar</taxon>
        <taxon>Stramenopiles</taxon>
        <taxon>Oomycota</taxon>
        <taxon>Peronosporomycetes</taxon>
        <taxon>Peronosporales</taxon>
        <taxon>Peronosporaceae</taxon>
        <taxon>Phytophthora</taxon>
    </lineage>
</organism>
<accession>A0A2P4XQR8</accession>
<dbReference type="GO" id="GO:0005886">
    <property type="term" value="C:plasma membrane"/>
    <property type="evidence" value="ECO:0007669"/>
    <property type="project" value="TreeGrafter"/>
</dbReference>
<evidence type="ECO:0000313" key="3">
    <source>
        <dbReference type="EMBL" id="POM67893.1"/>
    </source>
</evidence>
<dbReference type="InterPro" id="IPR036465">
    <property type="entry name" value="vWFA_dom_sf"/>
</dbReference>
<dbReference type="Proteomes" id="UP000237271">
    <property type="component" value="Unassembled WGS sequence"/>
</dbReference>
<comment type="caution">
    <text evidence="3">The sequence shown here is derived from an EMBL/GenBank/DDBJ whole genome shotgun (WGS) entry which is preliminary data.</text>
</comment>
<dbReference type="GO" id="GO:0005544">
    <property type="term" value="F:calcium-dependent phospholipid binding"/>
    <property type="evidence" value="ECO:0007669"/>
    <property type="project" value="InterPro"/>
</dbReference>
<evidence type="ECO:0000259" key="2">
    <source>
        <dbReference type="Pfam" id="PF07002"/>
    </source>
</evidence>
<dbReference type="OrthoDB" id="5855668at2759"/>
<name>A0A2P4XQR8_9STRA</name>
<dbReference type="SUPFAM" id="SSF53300">
    <property type="entry name" value="vWA-like"/>
    <property type="match status" value="1"/>
</dbReference>
<dbReference type="InterPro" id="IPR045052">
    <property type="entry name" value="Copine"/>
</dbReference>
<gene>
    <name evidence="3" type="ORF">PHPALM_16016</name>
</gene>
<dbReference type="Pfam" id="PF07002">
    <property type="entry name" value="Copine"/>
    <property type="match status" value="1"/>
</dbReference>
<dbReference type="PANTHER" id="PTHR10857:SF106">
    <property type="entry name" value="C2 DOMAIN-CONTAINING PROTEIN"/>
    <property type="match status" value="1"/>
</dbReference>
<feature type="non-terminal residue" evidence="3">
    <location>
        <position position="1"/>
    </location>
</feature>
<feature type="region of interest" description="Disordered" evidence="1">
    <location>
        <begin position="238"/>
        <end position="259"/>
    </location>
</feature>
<sequence length="357" mass="39377">ASNGPPNDPRSLHFIDPRGPNQYQHAISSTVSILQEYDADKKFPVYGFGGIPPGAYDVDHCFPLNLNPSNPEVAGYQGVLQWHKLTFILFGGNSLINQSMRIATQLSDPRKQKYFVLLIITDGAIMDMQGTIDALVEASHSAPLSIVIIGVGPADFSSMVALDGDGGRLRASNGRVSARDIVQFVPYNRFVGYPDALTRETLAEIPHQLCQYMKFHHQHSSNIPRNLSKLLSQAILARGHPKATSSNRSKPTPKALPKDTSRQFIIHSKAIQTKDHLKDLNKGVINSSKESIHLSKATLVRVHPTDINSQEVINNREVIPVKVVKAHTMERLLGIRATVADRAMFARRSVISSVMRS</sequence>
<proteinExistence type="predicted"/>
<feature type="domain" description="Copine C-terminal" evidence="2">
    <location>
        <begin position="11"/>
        <end position="217"/>
    </location>
</feature>
<keyword evidence="4" id="KW-1185">Reference proteome</keyword>
<dbReference type="AlphaFoldDB" id="A0A2P4XQR8"/>
<dbReference type="PANTHER" id="PTHR10857">
    <property type="entry name" value="COPINE"/>
    <property type="match status" value="1"/>
</dbReference>
<reference evidence="3 4" key="1">
    <citation type="journal article" date="2017" name="Genome Biol. Evol.">
        <title>Phytophthora megakarya and P. palmivora, closely related causal agents of cacao black pod rot, underwent increases in genome sizes and gene numbers by different mechanisms.</title>
        <authorList>
            <person name="Ali S.S."/>
            <person name="Shao J."/>
            <person name="Lary D.J."/>
            <person name="Kronmiller B."/>
            <person name="Shen D."/>
            <person name="Strem M.D."/>
            <person name="Amoako-Attah I."/>
            <person name="Akrofi A.Y."/>
            <person name="Begoude B.A."/>
            <person name="Ten Hoopen G.M."/>
            <person name="Coulibaly K."/>
            <person name="Kebe B.I."/>
            <person name="Melnick R.L."/>
            <person name="Guiltinan M.J."/>
            <person name="Tyler B.M."/>
            <person name="Meinhardt L.W."/>
            <person name="Bailey B.A."/>
        </authorList>
    </citation>
    <scope>NUCLEOTIDE SEQUENCE [LARGE SCALE GENOMIC DNA]</scope>
    <source>
        <strain evidence="4">sbr112.9</strain>
    </source>
</reference>
<dbReference type="GO" id="GO:0071277">
    <property type="term" value="P:cellular response to calcium ion"/>
    <property type="evidence" value="ECO:0007669"/>
    <property type="project" value="TreeGrafter"/>
</dbReference>
<protein>
    <submittedName>
        <fullName evidence="3">Copine</fullName>
    </submittedName>
</protein>
<dbReference type="InterPro" id="IPR010734">
    <property type="entry name" value="Copine_C"/>
</dbReference>
<evidence type="ECO:0000256" key="1">
    <source>
        <dbReference type="SAM" id="MobiDB-lite"/>
    </source>
</evidence>